<dbReference type="SUPFAM" id="SSF158791">
    <property type="entry name" value="MgtE N-terminal domain-like"/>
    <property type="match status" value="1"/>
</dbReference>
<keyword evidence="3 9" id="KW-0813">Transport</keyword>
<evidence type="ECO:0000256" key="6">
    <source>
        <dbReference type="ARBA" id="ARBA00022989"/>
    </source>
</evidence>
<dbReference type="InterPro" id="IPR046342">
    <property type="entry name" value="CBS_dom_sf"/>
</dbReference>
<reference evidence="11 12" key="2">
    <citation type="journal article" date="2010" name="Stand. Genomic Sci.">
        <title>Complete genome sequence of Desulfohalobium retbaense type strain (HR(100)).</title>
        <authorList>
            <person name="Spring S."/>
            <person name="Nolan M."/>
            <person name="Lapidus A."/>
            <person name="Glavina Del Rio T."/>
            <person name="Copeland A."/>
            <person name="Tice H."/>
            <person name="Cheng J.F."/>
            <person name="Lucas S."/>
            <person name="Land M."/>
            <person name="Chen F."/>
            <person name="Bruce D."/>
            <person name="Goodwin L."/>
            <person name="Pitluck S."/>
            <person name="Ivanova N."/>
            <person name="Mavromatis K."/>
            <person name="Mikhailova N."/>
            <person name="Pati A."/>
            <person name="Chen A."/>
            <person name="Palaniappan K."/>
            <person name="Hauser L."/>
            <person name="Chang Y.J."/>
            <person name="Jeffries C.D."/>
            <person name="Munk C."/>
            <person name="Kiss H."/>
            <person name="Chain P."/>
            <person name="Han C."/>
            <person name="Brettin T."/>
            <person name="Detter J.C."/>
            <person name="Schuler E."/>
            <person name="Goker M."/>
            <person name="Rohde M."/>
            <person name="Bristow J."/>
            <person name="Eisen J.A."/>
            <person name="Markowitz V."/>
            <person name="Hugenholtz P."/>
            <person name="Kyrpides N.C."/>
            <person name="Klenk H.P."/>
        </authorList>
    </citation>
    <scope>NUCLEOTIDE SEQUENCE [LARGE SCALE GENOMIC DNA]</scope>
    <source>
        <strain evidence="12">ATCC 49802 / DSM 20745 / S 6022</strain>
    </source>
</reference>
<sequence>MSLDEQKRSPEATPSDGETVSLLDQLRYLATEGDLVPYLLQVPPSRLAAIARDLGDEVFGDLLGTLDPADAAEILSRLAVADAADVLEAMAPDEAADVMGEIAPEAADRILIEMEPVEAAELRDLLTYPPDTAGGRMTPAFVSIAPDLRADQAVLALRRLAQEAEGVTYVYVTDPHDRLLGVLSLRNLVLSPPHRRVGDLMVTDLVTVPAMADQEEAAHLLTENNLLALPVVDDQRRLLGIITADDVADILAQEATEDITRLGASAPLEEPYLRVSPVELWRKRIVWLFVLFLAQAYTGTVMQFFEAELAEVIALSFFIPLLIGTGGNAGSQVVMTLVRAMTLGEVRFRDLPRVVTKEFATGLMLGITMAVATFIRALMLDVGVDVGMVVAAAVTAIVVWAAVVGAILPMVLRQLKVDPTVVSAPFISTLVDGTGLLIYFTIARMVLRLG</sequence>
<dbReference type="SMART" id="SM00924">
    <property type="entry name" value="MgtE_N"/>
    <property type="match status" value="1"/>
</dbReference>
<comment type="subunit">
    <text evidence="9">Homodimer.</text>
</comment>
<dbReference type="PANTHER" id="PTHR41394:SF8">
    <property type="entry name" value="MAGNESIUM TRANSPORTER MGTE"/>
    <property type="match status" value="1"/>
</dbReference>
<dbReference type="STRING" id="479434.Sthe_2062"/>
<evidence type="ECO:0000313" key="12">
    <source>
        <dbReference type="Proteomes" id="UP000002027"/>
    </source>
</evidence>
<feature type="transmembrane region" description="Helical" evidence="9">
    <location>
        <begin position="317"/>
        <end position="338"/>
    </location>
</feature>
<keyword evidence="7 9" id="KW-0472">Membrane</keyword>
<comment type="similarity">
    <text evidence="2 9">Belongs to the SLC41A transporter family.</text>
</comment>
<evidence type="ECO:0000259" key="10">
    <source>
        <dbReference type="PROSITE" id="PS51371"/>
    </source>
</evidence>
<dbReference type="SMART" id="SM00116">
    <property type="entry name" value="CBS"/>
    <property type="match status" value="2"/>
</dbReference>
<dbReference type="Pfam" id="PF00571">
    <property type="entry name" value="CBS"/>
    <property type="match status" value="2"/>
</dbReference>
<comment type="subcellular location">
    <subcellularLocation>
        <location evidence="9">Cell membrane</location>
        <topology evidence="9">Multi-pass membrane protein</topology>
    </subcellularLocation>
    <subcellularLocation>
        <location evidence="1">Membrane</location>
        <topology evidence="1">Multi-pass membrane protein</topology>
    </subcellularLocation>
</comment>
<evidence type="ECO:0000256" key="4">
    <source>
        <dbReference type="ARBA" id="ARBA00022692"/>
    </source>
</evidence>
<keyword evidence="4 9" id="KW-0812">Transmembrane</keyword>
<dbReference type="HOGENOM" id="CLU_037408_2_2_0"/>
<dbReference type="Proteomes" id="UP000002027">
    <property type="component" value="Chromosome 1"/>
</dbReference>
<dbReference type="InterPro" id="IPR006667">
    <property type="entry name" value="SLC41_membr_dom"/>
</dbReference>
<keyword evidence="5 9" id="KW-0460">Magnesium</keyword>
<dbReference type="InterPro" id="IPR036739">
    <property type="entry name" value="SLC41_membr_dom_sf"/>
</dbReference>
<feature type="domain" description="CBS" evidence="10">
    <location>
        <begin position="201"/>
        <end position="257"/>
    </location>
</feature>
<comment type="function">
    <text evidence="9">Acts as a magnesium transporter.</text>
</comment>
<evidence type="ECO:0000256" key="7">
    <source>
        <dbReference type="ARBA" id="ARBA00023136"/>
    </source>
</evidence>
<keyword evidence="8" id="KW-0129">CBS domain</keyword>
<reference evidence="12" key="1">
    <citation type="submission" date="2009-11" db="EMBL/GenBank/DDBJ databases">
        <title>The complete chromosome 1 of Sphaerobacter thermophilus DSM 20745.</title>
        <authorList>
            <person name="Lucas S."/>
            <person name="Copeland A."/>
            <person name="Lapidus A."/>
            <person name="Glavina del Rio T."/>
            <person name="Dalin E."/>
            <person name="Tice H."/>
            <person name="Bruce D."/>
            <person name="Goodwin L."/>
            <person name="Pitluck S."/>
            <person name="Kyrpides N."/>
            <person name="Mavromatis K."/>
            <person name="Ivanova N."/>
            <person name="Mikhailova N."/>
            <person name="LaButti K.M."/>
            <person name="Clum A."/>
            <person name="Sun H.I."/>
            <person name="Brettin T."/>
            <person name="Detter J.C."/>
            <person name="Han C."/>
            <person name="Larimer F."/>
            <person name="Land M."/>
            <person name="Hauser L."/>
            <person name="Markowitz V."/>
            <person name="Cheng J.F."/>
            <person name="Hugenholtz P."/>
            <person name="Woyke T."/>
            <person name="Wu D."/>
            <person name="Steenblock K."/>
            <person name="Schneider S."/>
            <person name="Pukall R."/>
            <person name="Goeker M."/>
            <person name="Klenk H.P."/>
            <person name="Eisen J.A."/>
        </authorList>
    </citation>
    <scope>NUCLEOTIDE SEQUENCE [LARGE SCALE GENOMIC DNA]</scope>
    <source>
        <strain evidence="12">ATCC 49802 / DSM 20745 / S 6022</strain>
    </source>
</reference>
<dbReference type="GO" id="GO:0046872">
    <property type="term" value="F:metal ion binding"/>
    <property type="evidence" value="ECO:0007669"/>
    <property type="project" value="UniProtKB-KW"/>
</dbReference>
<evidence type="ECO:0000256" key="1">
    <source>
        <dbReference type="ARBA" id="ARBA00004141"/>
    </source>
</evidence>
<dbReference type="Pfam" id="PF01769">
    <property type="entry name" value="MgtE"/>
    <property type="match status" value="1"/>
</dbReference>
<feature type="transmembrane region" description="Helical" evidence="9">
    <location>
        <begin position="359"/>
        <end position="380"/>
    </location>
</feature>
<dbReference type="NCBIfam" id="TIGR00400">
    <property type="entry name" value="mgtE"/>
    <property type="match status" value="1"/>
</dbReference>
<dbReference type="InterPro" id="IPR000644">
    <property type="entry name" value="CBS_dom"/>
</dbReference>
<dbReference type="InterPro" id="IPR038076">
    <property type="entry name" value="MgtE_N_sf"/>
</dbReference>
<dbReference type="Gene3D" id="1.10.357.20">
    <property type="entry name" value="SLC41 divalent cation transporters, integral membrane domain"/>
    <property type="match status" value="1"/>
</dbReference>
<dbReference type="EMBL" id="CP001823">
    <property type="protein sequence ID" value="ACZ39492.1"/>
    <property type="molecule type" value="Genomic_DNA"/>
</dbReference>
<proteinExistence type="inferred from homology"/>
<dbReference type="Gene3D" id="1.25.60.10">
    <property type="entry name" value="MgtE N-terminal domain-like"/>
    <property type="match status" value="1"/>
</dbReference>
<dbReference type="InterPro" id="IPR006668">
    <property type="entry name" value="Mg_transptr_MgtE_intracell_dom"/>
</dbReference>
<dbReference type="InterPro" id="IPR006669">
    <property type="entry name" value="MgtE_transporter"/>
</dbReference>
<dbReference type="eggNOG" id="COG2239">
    <property type="taxonomic scope" value="Bacteria"/>
</dbReference>
<feature type="domain" description="CBS" evidence="10">
    <location>
        <begin position="137"/>
        <end position="200"/>
    </location>
</feature>
<dbReference type="GO" id="GO:0005886">
    <property type="term" value="C:plasma membrane"/>
    <property type="evidence" value="ECO:0007669"/>
    <property type="project" value="UniProtKB-SubCell"/>
</dbReference>
<dbReference type="GO" id="GO:0015095">
    <property type="term" value="F:magnesium ion transmembrane transporter activity"/>
    <property type="evidence" value="ECO:0007669"/>
    <property type="project" value="UniProtKB-UniRule"/>
</dbReference>
<keyword evidence="9" id="KW-1003">Cell membrane</keyword>
<dbReference type="Pfam" id="PF03448">
    <property type="entry name" value="MgtE_N"/>
    <property type="match status" value="1"/>
</dbReference>
<feature type="transmembrane region" description="Helical" evidence="9">
    <location>
        <begin position="424"/>
        <end position="447"/>
    </location>
</feature>
<dbReference type="PROSITE" id="PS51371">
    <property type="entry name" value="CBS"/>
    <property type="match status" value="2"/>
</dbReference>
<evidence type="ECO:0000256" key="5">
    <source>
        <dbReference type="ARBA" id="ARBA00022842"/>
    </source>
</evidence>
<keyword evidence="12" id="KW-1185">Reference proteome</keyword>
<evidence type="ECO:0000313" key="11">
    <source>
        <dbReference type="EMBL" id="ACZ39492.1"/>
    </source>
</evidence>
<accession>D1C5U0</accession>
<keyword evidence="9" id="KW-0479">Metal-binding</keyword>
<dbReference type="CDD" id="cd04606">
    <property type="entry name" value="CBS_pair_Mg_transporter"/>
    <property type="match status" value="1"/>
</dbReference>
<dbReference type="SUPFAM" id="SSF161093">
    <property type="entry name" value="MgtE membrane domain-like"/>
    <property type="match status" value="1"/>
</dbReference>
<dbReference type="PANTHER" id="PTHR41394">
    <property type="entry name" value="MAGNESIUM TRANSPORTER MGTE"/>
    <property type="match status" value="1"/>
</dbReference>
<dbReference type="RefSeq" id="WP_012872538.1">
    <property type="nucleotide sequence ID" value="NC_013523.1"/>
</dbReference>
<feature type="transmembrane region" description="Helical" evidence="9">
    <location>
        <begin position="285"/>
        <end position="305"/>
    </location>
</feature>
<dbReference type="Gene3D" id="3.10.580.10">
    <property type="entry name" value="CBS-domain"/>
    <property type="match status" value="1"/>
</dbReference>
<dbReference type="FunCoup" id="D1C5U0">
    <property type="interactions" value="169"/>
</dbReference>
<evidence type="ECO:0000256" key="2">
    <source>
        <dbReference type="ARBA" id="ARBA00009749"/>
    </source>
</evidence>
<dbReference type="InParanoid" id="D1C5U0"/>
<organism evidence="11 12">
    <name type="scientific">Sphaerobacter thermophilus (strain ATCC 49802 / DSM 20745 / KCCM 41009 / NCIMB 13125 / S 6022)</name>
    <dbReference type="NCBI Taxonomy" id="479434"/>
    <lineage>
        <taxon>Bacteria</taxon>
        <taxon>Pseudomonadati</taxon>
        <taxon>Thermomicrobiota</taxon>
        <taxon>Thermomicrobia</taxon>
        <taxon>Sphaerobacterales</taxon>
        <taxon>Sphaerobacterineae</taxon>
        <taxon>Sphaerobacteraceae</taxon>
        <taxon>Sphaerobacter</taxon>
    </lineage>
</organism>
<evidence type="ECO:0000256" key="3">
    <source>
        <dbReference type="ARBA" id="ARBA00022448"/>
    </source>
</evidence>
<gene>
    <name evidence="11" type="ordered locus">Sthe_2062</name>
</gene>
<evidence type="ECO:0000256" key="9">
    <source>
        <dbReference type="RuleBase" id="RU362011"/>
    </source>
</evidence>
<feature type="transmembrane region" description="Helical" evidence="9">
    <location>
        <begin position="386"/>
        <end position="412"/>
    </location>
</feature>
<keyword evidence="6 9" id="KW-1133">Transmembrane helix</keyword>
<protein>
    <recommendedName>
        <fullName evidence="9">Magnesium transporter MgtE</fullName>
    </recommendedName>
</protein>
<name>D1C5U0_SPHTD</name>
<dbReference type="AlphaFoldDB" id="D1C5U0"/>
<evidence type="ECO:0000256" key="8">
    <source>
        <dbReference type="PROSITE-ProRule" id="PRU00703"/>
    </source>
</evidence>
<dbReference type="KEGG" id="sti:Sthe_2062"/>
<dbReference type="SUPFAM" id="SSF54631">
    <property type="entry name" value="CBS-domain pair"/>
    <property type="match status" value="1"/>
</dbReference>